<evidence type="ECO:0000313" key="6">
    <source>
        <dbReference type="EMBL" id="SVB11978.1"/>
    </source>
</evidence>
<proteinExistence type="inferred from homology"/>
<keyword evidence="4" id="KW-0106">Calcium</keyword>
<dbReference type="InterPro" id="IPR024607">
    <property type="entry name" value="Sulfatase_CS"/>
</dbReference>
<dbReference type="EMBL" id="UINC01029374">
    <property type="protein sequence ID" value="SVB11978.1"/>
    <property type="molecule type" value="Genomic_DNA"/>
</dbReference>
<dbReference type="PANTHER" id="PTHR42693">
    <property type="entry name" value="ARYLSULFATASE FAMILY MEMBER"/>
    <property type="match status" value="1"/>
</dbReference>
<dbReference type="InterPro" id="IPR050738">
    <property type="entry name" value="Sulfatase"/>
</dbReference>
<dbReference type="Gene3D" id="3.30.1120.10">
    <property type="match status" value="1"/>
</dbReference>
<dbReference type="CDD" id="cd16145">
    <property type="entry name" value="ARS_like"/>
    <property type="match status" value="1"/>
</dbReference>
<feature type="domain" description="Sulfatase N-terminal" evidence="5">
    <location>
        <begin position="24"/>
        <end position="349"/>
    </location>
</feature>
<reference evidence="6" key="1">
    <citation type="submission" date="2018-05" db="EMBL/GenBank/DDBJ databases">
        <authorList>
            <person name="Lanie J.A."/>
            <person name="Ng W.-L."/>
            <person name="Kazmierczak K.M."/>
            <person name="Andrzejewski T.M."/>
            <person name="Davidsen T.M."/>
            <person name="Wayne K.J."/>
            <person name="Tettelin H."/>
            <person name="Glass J.I."/>
            <person name="Rusch D."/>
            <person name="Podicherti R."/>
            <person name="Tsui H.-C.T."/>
            <person name="Winkler M.E."/>
        </authorList>
    </citation>
    <scope>NUCLEOTIDE SEQUENCE</scope>
</reference>
<keyword evidence="3" id="KW-0378">Hydrolase</keyword>
<gene>
    <name evidence="6" type="ORF">METZ01_LOCUS164832</name>
</gene>
<evidence type="ECO:0000259" key="5">
    <source>
        <dbReference type="Pfam" id="PF00884"/>
    </source>
</evidence>
<dbReference type="GO" id="GO:0004065">
    <property type="term" value="F:arylsulfatase activity"/>
    <property type="evidence" value="ECO:0007669"/>
    <property type="project" value="TreeGrafter"/>
</dbReference>
<dbReference type="InterPro" id="IPR000917">
    <property type="entry name" value="Sulfatase_N"/>
</dbReference>
<evidence type="ECO:0000256" key="3">
    <source>
        <dbReference type="ARBA" id="ARBA00022801"/>
    </source>
</evidence>
<evidence type="ECO:0000256" key="1">
    <source>
        <dbReference type="ARBA" id="ARBA00008779"/>
    </source>
</evidence>
<dbReference type="InterPro" id="IPR017850">
    <property type="entry name" value="Alkaline_phosphatase_core_sf"/>
</dbReference>
<protein>
    <recommendedName>
        <fullName evidence="5">Sulfatase N-terminal domain-containing protein</fullName>
    </recommendedName>
</protein>
<keyword evidence="2" id="KW-0479">Metal-binding</keyword>
<dbReference type="SUPFAM" id="SSF53649">
    <property type="entry name" value="Alkaline phosphatase-like"/>
    <property type="match status" value="1"/>
</dbReference>
<feature type="non-terminal residue" evidence="6">
    <location>
        <position position="433"/>
    </location>
</feature>
<dbReference type="GO" id="GO:0046872">
    <property type="term" value="F:metal ion binding"/>
    <property type="evidence" value="ECO:0007669"/>
    <property type="project" value="UniProtKB-KW"/>
</dbReference>
<comment type="similarity">
    <text evidence="1">Belongs to the sulfatase family.</text>
</comment>
<dbReference type="AlphaFoldDB" id="A0A382BDY1"/>
<dbReference type="Pfam" id="PF00884">
    <property type="entry name" value="Sulfatase"/>
    <property type="match status" value="1"/>
</dbReference>
<sequence>MHITRFVVLLSLAISSSIQAASKPNIVYIMCDELGYFEPSFMGGQTIQTPRIDRLAAEGVWFTQALAGSSVCAPTRCVLMTGKHSGHTSVRVNGGGTPLRAEEQTIANMLKRAGYATGGFGKWGCGGRGSTGVPEKHGFDVFLGYYDQVHAHSYYPPYIIRNSEEVPLPGNKGGSTGTQYSHYMIFEESLKFIRNNKGQPFFCYLPITPPHGIFDIPDNDPAWTDYKDKDWPEQARRYAAMVGMVDRQVGQVLDLLKELKLDENTIVFFCGDNGGNNYFKTPDHPRGLHSANKHPKTGVEFRGGKGNLYEGGLRIPMAIRWPGKIKPGRVSDHLWYFPDVMPTLAEITGAQAMKDTDGLSIVPELIGAKAAGRKQVDHKYLYWELGSQSAVRMGQWKAIRPRAKAPWELYDLNKDISEAHNVAIDNPKIFEQT</sequence>
<accession>A0A382BDY1</accession>
<dbReference type="Gene3D" id="3.40.720.10">
    <property type="entry name" value="Alkaline Phosphatase, subunit A"/>
    <property type="match status" value="1"/>
</dbReference>
<dbReference type="PROSITE" id="PS00523">
    <property type="entry name" value="SULFATASE_1"/>
    <property type="match status" value="1"/>
</dbReference>
<dbReference type="PANTHER" id="PTHR42693:SF53">
    <property type="entry name" value="ENDO-4-O-SULFATASE"/>
    <property type="match status" value="1"/>
</dbReference>
<evidence type="ECO:0000256" key="2">
    <source>
        <dbReference type="ARBA" id="ARBA00022723"/>
    </source>
</evidence>
<evidence type="ECO:0000256" key="4">
    <source>
        <dbReference type="ARBA" id="ARBA00022837"/>
    </source>
</evidence>
<name>A0A382BDY1_9ZZZZ</name>
<organism evidence="6">
    <name type="scientific">marine metagenome</name>
    <dbReference type="NCBI Taxonomy" id="408172"/>
    <lineage>
        <taxon>unclassified sequences</taxon>
        <taxon>metagenomes</taxon>
        <taxon>ecological metagenomes</taxon>
    </lineage>
</organism>